<dbReference type="EMBL" id="JBHSPW010000001">
    <property type="protein sequence ID" value="MFC5891631.1"/>
    <property type="molecule type" value="Genomic_DNA"/>
</dbReference>
<evidence type="ECO:0000313" key="3">
    <source>
        <dbReference type="EMBL" id="MFC5891631.1"/>
    </source>
</evidence>
<gene>
    <name evidence="3" type="ORF">ACFP3M_02140</name>
</gene>
<feature type="compositionally biased region" description="Low complexity" evidence="1">
    <location>
        <begin position="11"/>
        <end position="35"/>
    </location>
</feature>
<feature type="domain" description="MbtH-like" evidence="2">
    <location>
        <begin position="39"/>
        <end position="89"/>
    </location>
</feature>
<evidence type="ECO:0000313" key="4">
    <source>
        <dbReference type="Proteomes" id="UP001596241"/>
    </source>
</evidence>
<dbReference type="Proteomes" id="UP001596241">
    <property type="component" value="Unassembled WGS sequence"/>
</dbReference>
<dbReference type="InterPro" id="IPR005153">
    <property type="entry name" value="MbtH-like_dom"/>
</dbReference>
<dbReference type="InterPro" id="IPR037407">
    <property type="entry name" value="MLP_fam"/>
</dbReference>
<protein>
    <submittedName>
        <fullName evidence="3">MbtH family protein</fullName>
    </submittedName>
</protein>
<name>A0ABW1FAY6_9ACTN</name>
<keyword evidence="4" id="KW-1185">Reference proteome</keyword>
<organism evidence="3 4">
    <name type="scientific">Streptomyces ramulosus</name>
    <dbReference type="NCBI Taxonomy" id="47762"/>
    <lineage>
        <taxon>Bacteria</taxon>
        <taxon>Bacillati</taxon>
        <taxon>Actinomycetota</taxon>
        <taxon>Actinomycetes</taxon>
        <taxon>Kitasatosporales</taxon>
        <taxon>Streptomycetaceae</taxon>
        <taxon>Streptomyces</taxon>
    </lineage>
</organism>
<dbReference type="SUPFAM" id="SSF160582">
    <property type="entry name" value="MbtH-like"/>
    <property type="match status" value="1"/>
</dbReference>
<dbReference type="SMART" id="SM00923">
    <property type="entry name" value="MbtH"/>
    <property type="match status" value="1"/>
</dbReference>
<evidence type="ECO:0000259" key="2">
    <source>
        <dbReference type="SMART" id="SM00923"/>
    </source>
</evidence>
<reference evidence="4" key="1">
    <citation type="journal article" date="2019" name="Int. J. Syst. Evol. Microbiol.">
        <title>The Global Catalogue of Microorganisms (GCM) 10K type strain sequencing project: providing services to taxonomists for standard genome sequencing and annotation.</title>
        <authorList>
            <consortium name="The Broad Institute Genomics Platform"/>
            <consortium name="The Broad Institute Genome Sequencing Center for Infectious Disease"/>
            <person name="Wu L."/>
            <person name="Ma J."/>
        </authorList>
    </citation>
    <scope>NUCLEOTIDE SEQUENCE [LARGE SCALE GENOMIC DNA]</scope>
    <source>
        <strain evidence="4">CGMCC 1.15809</strain>
    </source>
</reference>
<sequence length="106" mass="11369">MPGRRRAIDDPSQAAADGAPAGTGPAGCPGAAAHPNHSHHRRKADAMYKVVVNHEEQHSIWPEDRETPAGWREAGVAGSKEECLEYIRGAWPDITPLSVRQALAEA</sequence>
<dbReference type="RefSeq" id="WP_386458450.1">
    <property type="nucleotide sequence ID" value="NZ_BAAAWG010000006.1"/>
</dbReference>
<evidence type="ECO:0000256" key="1">
    <source>
        <dbReference type="SAM" id="MobiDB-lite"/>
    </source>
</evidence>
<dbReference type="PANTHER" id="PTHR38444:SF1">
    <property type="entry name" value="ENTEROBACTIN BIOSYNTHESIS PROTEIN YBDZ"/>
    <property type="match status" value="1"/>
</dbReference>
<dbReference type="Pfam" id="PF03621">
    <property type="entry name" value="MbtH"/>
    <property type="match status" value="1"/>
</dbReference>
<dbReference type="PANTHER" id="PTHR38444">
    <property type="entry name" value="ENTEROBACTIN BIOSYNTHESIS PROTEIN YBDZ"/>
    <property type="match status" value="1"/>
</dbReference>
<dbReference type="InterPro" id="IPR038020">
    <property type="entry name" value="MbtH-like_sf"/>
</dbReference>
<dbReference type="Gene3D" id="3.90.820.10">
    <property type="entry name" value="Structural Genomics, Unknown Function 30-nov-00 1gh9 Mol_id"/>
    <property type="match status" value="1"/>
</dbReference>
<accession>A0ABW1FAY6</accession>
<comment type="caution">
    <text evidence="3">The sequence shown here is derived from an EMBL/GenBank/DDBJ whole genome shotgun (WGS) entry which is preliminary data.</text>
</comment>
<feature type="region of interest" description="Disordered" evidence="1">
    <location>
        <begin position="1"/>
        <end position="44"/>
    </location>
</feature>
<proteinExistence type="predicted"/>